<feature type="region of interest" description="Disordered" evidence="1">
    <location>
        <begin position="232"/>
        <end position="259"/>
    </location>
</feature>
<dbReference type="InterPro" id="IPR008775">
    <property type="entry name" value="Phytyl_CoA_dOase-like"/>
</dbReference>
<keyword evidence="3" id="KW-1185">Reference proteome</keyword>
<evidence type="ECO:0008006" key="4">
    <source>
        <dbReference type="Google" id="ProtNLM"/>
    </source>
</evidence>
<dbReference type="RefSeq" id="WP_184955809.1">
    <property type="nucleotide sequence ID" value="NZ_BOMC01000029.1"/>
</dbReference>
<evidence type="ECO:0000313" key="3">
    <source>
        <dbReference type="Proteomes" id="UP000542742"/>
    </source>
</evidence>
<reference evidence="2 3" key="1">
    <citation type="submission" date="2020-08" db="EMBL/GenBank/DDBJ databases">
        <title>Sequencing the genomes of 1000 actinobacteria strains.</title>
        <authorList>
            <person name="Klenk H.-P."/>
        </authorList>
    </citation>
    <scope>NUCLEOTIDE SEQUENCE [LARGE SCALE GENOMIC DNA]</scope>
    <source>
        <strain evidence="2 3">DSM 45518</strain>
    </source>
</reference>
<accession>A0A7W7G898</accession>
<dbReference type="SUPFAM" id="SSF51197">
    <property type="entry name" value="Clavaminate synthase-like"/>
    <property type="match status" value="1"/>
</dbReference>
<name>A0A7W7G898_9ACTN</name>
<proteinExistence type="predicted"/>
<dbReference type="Proteomes" id="UP000542742">
    <property type="component" value="Unassembled WGS sequence"/>
</dbReference>
<dbReference type="EMBL" id="JACHMF010000001">
    <property type="protein sequence ID" value="MBB4697736.1"/>
    <property type="molecule type" value="Genomic_DNA"/>
</dbReference>
<dbReference type="Gene3D" id="2.60.120.620">
    <property type="entry name" value="q2cbj1_9rhob like domain"/>
    <property type="match status" value="1"/>
</dbReference>
<gene>
    <name evidence="2" type="ORF">BKA14_007884</name>
</gene>
<dbReference type="Pfam" id="PF05721">
    <property type="entry name" value="PhyH"/>
    <property type="match status" value="1"/>
</dbReference>
<organism evidence="2 3">
    <name type="scientific">Paractinoplanes abujensis</name>
    <dbReference type="NCBI Taxonomy" id="882441"/>
    <lineage>
        <taxon>Bacteria</taxon>
        <taxon>Bacillati</taxon>
        <taxon>Actinomycetota</taxon>
        <taxon>Actinomycetes</taxon>
        <taxon>Micromonosporales</taxon>
        <taxon>Micromonosporaceae</taxon>
        <taxon>Paractinoplanes</taxon>
    </lineage>
</organism>
<dbReference type="AlphaFoldDB" id="A0A7W7G898"/>
<evidence type="ECO:0000256" key="1">
    <source>
        <dbReference type="SAM" id="MobiDB-lite"/>
    </source>
</evidence>
<sequence length="259" mass="28660">MDIDRFVRDGFVKIEQAVPAAVVDDCARLLWERIDAERDDPRTWTKPVEWVGTMAQPPFAAAMNVPVLVEAIDAVAGPGRWQPRNEMGAFPLRFPHTEEPDDAGWHIEGAYMPPGETSYWTNVHSSYRALLLLFLFTDVDERTAPTRIRAGSHMDVPRVLLPYSEEGASGEVLSPLVDAASAHRPTVLGTGRAGDVFVCHPFLVHAAQPNHGTGPRFLSQPCISPRDRYARRPYEGNDSPIGRTIRQALTDGPGHPVRP</sequence>
<comment type="caution">
    <text evidence="2">The sequence shown here is derived from an EMBL/GenBank/DDBJ whole genome shotgun (WGS) entry which is preliminary data.</text>
</comment>
<protein>
    <recommendedName>
        <fullName evidence="4">Phytanoyl-CoA dioxygenase</fullName>
    </recommendedName>
</protein>
<evidence type="ECO:0000313" key="2">
    <source>
        <dbReference type="EMBL" id="MBB4697736.1"/>
    </source>
</evidence>
<dbReference type="GO" id="GO:0016706">
    <property type="term" value="F:2-oxoglutarate-dependent dioxygenase activity"/>
    <property type="evidence" value="ECO:0007669"/>
    <property type="project" value="UniProtKB-ARBA"/>
</dbReference>